<dbReference type="Proteomes" id="UP000325763">
    <property type="component" value="Chromosome"/>
</dbReference>
<dbReference type="GO" id="GO:0032993">
    <property type="term" value="C:protein-DNA complex"/>
    <property type="evidence" value="ECO:0007669"/>
    <property type="project" value="TreeGrafter"/>
</dbReference>
<proteinExistence type="inferred from homology"/>
<keyword evidence="2" id="KW-0805">Transcription regulation</keyword>
<evidence type="ECO:0000313" key="5">
    <source>
        <dbReference type="EMBL" id="QEV37460.1"/>
    </source>
</evidence>
<dbReference type="SUPFAM" id="SSF53850">
    <property type="entry name" value="Periplasmic binding protein-like II"/>
    <property type="match status" value="1"/>
</dbReference>
<dbReference type="PANTHER" id="PTHR30346:SF0">
    <property type="entry name" value="HCA OPERON TRANSCRIPTIONAL ACTIVATOR HCAR"/>
    <property type="match status" value="1"/>
</dbReference>
<dbReference type="Pfam" id="PF00126">
    <property type="entry name" value="HTH_1"/>
    <property type="match status" value="1"/>
</dbReference>
<dbReference type="Pfam" id="PF03466">
    <property type="entry name" value="LysR_substrate"/>
    <property type="match status" value="1"/>
</dbReference>
<keyword evidence="3" id="KW-0238">DNA-binding</keyword>
<gene>
    <name evidence="5" type="ORF">CP978_01805</name>
</gene>
<sequence length="282" mass="30598">MWESGRVSILETREMECFVAVAESLHFGAAAERLGTTQPAVSRTVARLERRLGVRLLDRTTRQVALTPVGETFLADCRAILVSVERAARQARRSGQSGRLVVAVRPGTAQGAFADVLASYRARPGSIPVDVVFTHMQEAALRDGTADVALLCQTDPLPEDLGRMEVGWEEPVALLPVGHPLAARSALKLADLLALGNFTERLPLESLESVIDRVALADLVVITGHTARRRLGPTVTAVPVLDSPSAHLHLTWLPTVQNPERDVLLRRAGHVLDAVRSRQPVH</sequence>
<dbReference type="InterPro" id="IPR036390">
    <property type="entry name" value="WH_DNA-bd_sf"/>
</dbReference>
<evidence type="ECO:0000256" key="2">
    <source>
        <dbReference type="ARBA" id="ARBA00023015"/>
    </source>
</evidence>
<keyword evidence="4" id="KW-0804">Transcription</keyword>
<dbReference type="Gene3D" id="1.10.10.10">
    <property type="entry name" value="Winged helix-like DNA-binding domain superfamily/Winged helix DNA-binding domain"/>
    <property type="match status" value="1"/>
</dbReference>
<dbReference type="GO" id="GO:0003677">
    <property type="term" value="F:DNA binding"/>
    <property type="evidence" value="ECO:0007669"/>
    <property type="project" value="UniProtKB-KW"/>
</dbReference>
<dbReference type="PROSITE" id="PS50931">
    <property type="entry name" value="HTH_LYSR"/>
    <property type="match status" value="1"/>
</dbReference>
<protein>
    <submittedName>
        <fullName evidence="5">LysR family transcriptional regulator</fullName>
    </submittedName>
</protein>
<organism evidence="5 6">
    <name type="scientific">Streptomyces nodosus</name>
    <dbReference type="NCBI Taxonomy" id="40318"/>
    <lineage>
        <taxon>Bacteria</taxon>
        <taxon>Bacillati</taxon>
        <taxon>Actinomycetota</taxon>
        <taxon>Actinomycetes</taxon>
        <taxon>Kitasatosporales</taxon>
        <taxon>Streptomycetaceae</taxon>
        <taxon>Streptomyces</taxon>
    </lineage>
</organism>
<comment type="similarity">
    <text evidence="1">Belongs to the LysR transcriptional regulatory family.</text>
</comment>
<dbReference type="InterPro" id="IPR036388">
    <property type="entry name" value="WH-like_DNA-bd_sf"/>
</dbReference>
<dbReference type="GO" id="GO:0003700">
    <property type="term" value="F:DNA-binding transcription factor activity"/>
    <property type="evidence" value="ECO:0007669"/>
    <property type="project" value="InterPro"/>
</dbReference>
<dbReference type="PANTHER" id="PTHR30346">
    <property type="entry name" value="TRANSCRIPTIONAL DUAL REGULATOR HCAR-RELATED"/>
    <property type="match status" value="1"/>
</dbReference>
<dbReference type="AlphaFoldDB" id="A0A5P2VV24"/>
<name>A0A5P2VV24_9ACTN</name>
<dbReference type="KEGG" id="snq:CP978_01805"/>
<dbReference type="InterPro" id="IPR005119">
    <property type="entry name" value="LysR_subst-bd"/>
</dbReference>
<reference evidence="5 6" key="1">
    <citation type="submission" date="2017-09" db="EMBL/GenBank/DDBJ databases">
        <title>Streptomyces genome completion.</title>
        <authorList>
            <person name="Lee N."/>
            <person name="Cho B.-K."/>
        </authorList>
    </citation>
    <scope>NUCLEOTIDE SEQUENCE [LARGE SCALE GENOMIC DNA]</scope>
    <source>
        <strain evidence="5 6">ATCC 14899</strain>
    </source>
</reference>
<dbReference type="FunFam" id="1.10.10.10:FF:000001">
    <property type="entry name" value="LysR family transcriptional regulator"/>
    <property type="match status" value="1"/>
</dbReference>
<dbReference type="RefSeq" id="WP_079161955.1">
    <property type="nucleotide sequence ID" value="NZ_CP023747.1"/>
</dbReference>
<dbReference type="PRINTS" id="PR00039">
    <property type="entry name" value="HTHLYSR"/>
</dbReference>
<dbReference type="InterPro" id="IPR000847">
    <property type="entry name" value="LysR_HTH_N"/>
</dbReference>
<evidence type="ECO:0000256" key="1">
    <source>
        <dbReference type="ARBA" id="ARBA00009437"/>
    </source>
</evidence>
<evidence type="ECO:0000256" key="3">
    <source>
        <dbReference type="ARBA" id="ARBA00023125"/>
    </source>
</evidence>
<evidence type="ECO:0000313" key="6">
    <source>
        <dbReference type="Proteomes" id="UP000325763"/>
    </source>
</evidence>
<dbReference type="Gene3D" id="3.40.190.10">
    <property type="entry name" value="Periplasmic binding protein-like II"/>
    <property type="match status" value="2"/>
</dbReference>
<dbReference type="EMBL" id="CP023747">
    <property type="protein sequence ID" value="QEV37460.1"/>
    <property type="molecule type" value="Genomic_DNA"/>
</dbReference>
<accession>A0A5P2VV24</accession>
<dbReference type="SUPFAM" id="SSF46785">
    <property type="entry name" value="Winged helix' DNA-binding domain"/>
    <property type="match status" value="1"/>
</dbReference>
<evidence type="ECO:0000256" key="4">
    <source>
        <dbReference type="ARBA" id="ARBA00023163"/>
    </source>
</evidence>